<evidence type="ECO:0000256" key="5">
    <source>
        <dbReference type="SAM" id="Phobius"/>
    </source>
</evidence>
<organism evidence="6 7">
    <name type="scientific">Batrachochytrium salamandrivorans</name>
    <dbReference type="NCBI Taxonomy" id="1357716"/>
    <lineage>
        <taxon>Eukaryota</taxon>
        <taxon>Fungi</taxon>
        <taxon>Fungi incertae sedis</taxon>
        <taxon>Chytridiomycota</taxon>
        <taxon>Chytridiomycota incertae sedis</taxon>
        <taxon>Chytridiomycetes</taxon>
        <taxon>Rhizophydiales</taxon>
        <taxon>Rhizophydiales incertae sedis</taxon>
        <taxon>Batrachochytrium</taxon>
    </lineage>
</organism>
<evidence type="ECO:0000256" key="3">
    <source>
        <dbReference type="ARBA" id="ARBA00022989"/>
    </source>
</evidence>
<keyword evidence="2 5" id="KW-0812">Transmembrane</keyword>
<feature type="transmembrane region" description="Helical" evidence="5">
    <location>
        <begin position="29"/>
        <end position="53"/>
    </location>
</feature>
<comment type="subcellular location">
    <subcellularLocation>
        <location evidence="1">Membrane</location>
        <topology evidence="1">Multi-pass membrane protein</topology>
    </subcellularLocation>
</comment>
<sequence length="214" mass="22831">MPLLSRLQAFSFNTESWFSTSSFIFVKNLLLLINFLSLLAGLILVGAGGYINTNSAEDIVGLSESIAVASIVIGCIHGAAAYAKRDEVSNSLDVAWHSSFSSGRNTTIAGIEKLLNCCGFSNVTDAAVSPICHPPSNITVSCSQQLTATLKGSLSTIGAAGLALGIVELVGLIFSVVLFRKIASKENAQSTLLNEAWRINRTKVQYGYQNYQYV</sequence>
<keyword evidence="4 5" id="KW-0472">Membrane</keyword>
<feature type="transmembrane region" description="Helical" evidence="5">
    <location>
        <begin position="65"/>
        <end position="83"/>
    </location>
</feature>
<keyword evidence="3 5" id="KW-1133">Transmembrane helix</keyword>
<dbReference type="InterPro" id="IPR018499">
    <property type="entry name" value="Tetraspanin/Peripherin"/>
</dbReference>
<evidence type="ECO:0000256" key="1">
    <source>
        <dbReference type="ARBA" id="ARBA00004141"/>
    </source>
</evidence>
<protein>
    <recommendedName>
        <fullName evidence="8">Tetraspanin</fullName>
    </recommendedName>
</protein>
<gene>
    <name evidence="6" type="ORF">BASA50_009759</name>
</gene>
<reference evidence="6 7" key="1">
    <citation type="submission" date="2021-02" db="EMBL/GenBank/DDBJ databases">
        <title>Variation within the Batrachochytrium salamandrivorans European outbreak.</title>
        <authorList>
            <person name="Kelly M."/>
            <person name="Pasmans F."/>
            <person name="Shea T.P."/>
            <person name="Munoz J.F."/>
            <person name="Carranza S."/>
            <person name="Cuomo C.A."/>
            <person name="Martel A."/>
        </authorList>
    </citation>
    <scope>NUCLEOTIDE SEQUENCE [LARGE SCALE GENOMIC DNA]</scope>
    <source>
        <strain evidence="6 7">AMFP18/2</strain>
    </source>
</reference>
<dbReference type="SUPFAM" id="SSF48652">
    <property type="entry name" value="Tetraspanin"/>
    <property type="match status" value="1"/>
</dbReference>
<evidence type="ECO:0000313" key="6">
    <source>
        <dbReference type="EMBL" id="KAH6590058.1"/>
    </source>
</evidence>
<feature type="transmembrane region" description="Helical" evidence="5">
    <location>
        <begin position="157"/>
        <end position="179"/>
    </location>
</feature>
<dbReference type="Proteomes" id="UP001648503">
    <property type="component" value="Unassembled WGS sequence"/>
</dbReference>
<name>A0ABQ8F0U0_9FUNG</name>
<comment type="caution">
    <text evidence="6">The sequence shown here is derived from an EMBL/GenBank/DDBJ whole genome shotgun (WGS) entry which is preliminary data.</text>
</comment>
<evidence type="ECO:0000256" key="2">
    <source>
        <dbReference type="ARBA" id="ARBA00022692"/>
    </source>
</evidence>
<keyword evidence="7" id="KW-1185">Reference proteome</keyword>
<evidence type="ECO:0008006" key="8">
    <source>
        <dbReference type="Google" id="ProtNLM"/>
    </source>
</evidence>
<proteinExistence type="predicted"/>
<evidence type="ECO:0000313" key="7">
    <source>
        <dbReference type="Proteomes" id="UP001648503"/>
    </source>
</evidence>
<dbReference type="InterPro" id="IPR008952">
    <property type="entry name" value="Tetraspanin_EC2_sf"/>
</dbReference>
<dbReference type="Pfam" id="PF00335">
    <property type="entry name" value="Tetraspanin"/>
    <property type="match status" value="1"/>
</dbReference>
<dbReference type="EMBL" id="JAFCIX010000438">
    <property type="protein sequence ID" value="KAH6590058.1"/>
    <property type="molecule type" value="Genomic_DNA"/>
</dbReference>
<evidence type="ECO:0000256" key="4">
    <source>
        <dbReference type="ARBA" id="ARBA00023136"/>
    </source>
</evidence>
<accession>A0ABQ8F0U0</accession>